<dbReference type="InterPro" id="IPR013805">
    <property type="entry name" value="GrpE_CC"/>
</dbReference>
<dbReference type="GO" id="GO:0000774">
    <property type="term" value="F:adenyl-nucleotide exchange factor activity"/>
    <property type="evidence" value="ECO:0007669"/>
    <property type="project" value="InterPro"/>
</dbReference>
<dbReference type="Proteomes" id="UP000295701">
    <property type="component" value="Unassembled WGS sequence"/>
</dbReference>
<evidence type="ECO:0000256" key="1">
    <source>
        <dbReference type="ARBA" id="ARBA00009054"/>
    </source>
</evidence>
<dbReference type="GO" id="GO:0051087">
    <property type="term" value="F:protein-folding chaperone binding"/>
    <property type="evidence" value="ECO:0007669"/>
    <property type="project" value="InterPro"/>
</dbReference>
<protein>
    <recommendedName>
        <fullName evidence="4 5">Protein GrpE</fullName>
    </recommendedName>
    <alternativeName>
        <fullName evidence="4">HSP-70 cofactor</fullName>
    </alternativeName>
</protein>
<reference evidence="8 9" key="1">
    <citation type="submission" date="2019-03" db="EMBL/GenBank/DDBJ databases">
        <title>Primorskyibacter sp. SS33 isolated from sediments.</title>
        <authorList>
            <person name="Xunke S."/>
        </authorList>
    </citation>
    <scope>NUCLEOTIDE SEQUENCE [LARGE SCALE GENOMIC DNA]</scope>
    <source>
        <strain evidence="8 9">SS33</strain>
    </source>
</reference>
<organism evidence="8 9">
    <name type="scientific">Palleronia sediminis</name>
    <dbReference type="NCBI Taxonomy" id="2547833"/>
    <lineage>
        <taxon>Bacteria</taxon>
        <taxon>Pseudomonadati</taxon>
        <taxon>Pseudomonadota</taxon>
        <taxon>Alphaproteobacteria</taxon>
        <taxon>Rhodobacterales</taxon>
        <taxon>Roseobacteraceae</taxon>
        <taxon>Palleronia</taxon>
    </lineage>
</organism>
<dbReference type="PROSITE" id="PS01071">
    <property type="entry name" value="GRPE"/>
    <property type="match status" value="1"/>
</dbReference>
<dbReference type="Pfam" id="PF01025">
    <property type="entry name" value="GrpE"/>
    <property type="match status" value="1"/>
</dbReference>
<comment type="function">
    <text evidence="4 5">Participates actively in the response to hyperosmotic and heat shock by preventing the aggregation of stress-denatured proteins, in association with DnaK and GrpE. It is the nucleotide exchange factor for DnaK and may function as a thermosensor. Unfolded proteins bind initially to DnaJ; upon interaction with the DnaJ-bound protein, DnaK hydrolyzes its bound ATP, resulting in the formation of a stable complex. GrpE releases ADP from DnaK; ATP binding to DnaK triggers the release of the substrate protein, thus completing the reaction cycle. Several rounds of ATP-dependent interactions between DnaJ, DnaK and GrpE are required for fully efficient folding.</text>
</comment>
<dbReference type="SUPFAM" id="SSF51064">
    <property type="entry name" value="Head domain of nucleotide exchange factor GrpE"/>
    <property type="match status" value="1"/>
</dbReference>
<dbReference type="EMBL" id="SNAA01000006">
    <property type="protein sequence ID" value="TDL81148.1"/>
    <property type="molecule type" value="Genomic_DNA"/>
</dbReference>
<keyword evidence="4" id="KW-0963">Cytoplasm</keyword>
<comment type="subcellular location">
    <subcellularLocation>
        <location evidence="4">Cytoplasm</location>
    </subcellularLocation>
</comment>
<feature type="region of interest" description="Disordered" evidence="7">
    <location>
        <begin position="15"/>
        <end position="63"/>
    </location>
</feature>
<comment type="similarity">
    <text evidence="1 4 6">Belongs to the GrpE family.</text>
</comment>
<evidence type="ECO:0000256" key="3">
    <source>
        <dbReference type="ARBA" id="ARBA00023186"/>
    </source>
</evidence>
<dbReference type="GO" id="GO:0042803">
    <property type="term" value="F:protein homodimerization activity"/>
    <property type="evidence" value="ECO:0007669"/>
    <property type="project" value="InterPro"/>
</dbReference>
<evidence type="ECO:0000313" key="8">
    <source>
        <dbReference type="EMBL" id="TDL81148.1"/>
    </source>
</evidence>
<dbReference type="GO" id="GO:0006457">
    <property type="term" value="P:protein folding"/>
    <property type="evidence" value="ECO:0007669"/>
    <property type="project" value="InterPro"/>
</dbReference>
<keyword evidence="2 4" id="KW-0346">Stress response</keyword>
<comment type="subunit">
    <text evidence="4">Homodimer.</text>
</comment>
<dbReference type="GO" id="GO:0005737">
    <property type="term" value="C:cytoplasm"/>
    <property type="evidence" value="ECO:0007669"/>
    <property type="project" value="UniProtKB-SubCell"/>
</dbReference>
<dbReference type="PANTHER" id="PTHR21237:SF23">
    <property type="entry name" value="GRPE PROTEIN HOMOLOG, MITOCHONDRIAL"/>
    <property type="match status" value="1"/>
</dbReference>
<dbReference type="InterPro" id="IPR009012">
    <property type="entry name" value="GrpE_head"/>
</dbReference>
<evidence type="ECO:0000313" key="9">
    <source>
        <dbReference type="Proteomes" id="UP000295701"/>
    </source>
</evidence>
<dbReference type="Gene3D" id="3.90.20.20">
    <property type="match status" value="1"/>
</dbReference>
<dbReference type="InterPro" id="IPR000740">
    <property type="entry name" value="GrpE"/>
</dbReference>
<keyword evidence="3 4" id="KW-0143">Chaperone</keyword>
<sequence>MAKETDSDIEAAIEEMLKGDREDLGASEANKVRRKARPQQDDEQIDINAPDAGEEPPVVGEDDGIAAEMEALRAENEELKDRFVRALADAENSRKRAERERREAESYGGSKLSRDMLSVFDNLQRAVDAIPAESREQNAALIEGLELTMRELLAVFGRHGIKRITPEIGDRFDPKMHEAMFEAPVPDSKAGDIIQVMSEGFMLHDRLLRAAQVGVSSTPK</sequence>
<feature type="compositionally biased region" description="Basic and acidic residues" evidence="7">
    <location>
        <begin position="15"/>
        <end position="24"/>
    </location>
</feature>
<dbReference type="PANTHER" id="PTHR21237">
    <property type="entry name" value="GRPE PROTEIN"/>
    <property type="match status" value="1"/>
</dbReference>
<dbReference type="SUPFAM" id="SSF58014">
    <property type="entry name" value="Coiled-coil domain of nucleotide exchange factor GrpE"/>
    <property type="match status" value="1"/>
</dbReference>
<accession>A0A4R6AFE8</accession>
<dbReference type="GO" id="GO:0051082">
    <property type="term" value="F:unfolded protein binding"/>
    <property type="evidence" value="ECO:0007669"/>
    <property type="project" value="TreeGrafter"/>
</dbReference>
<evidence type="ECO:0000256" key="7">
    <source>
        <dbReference type="SAM" id="MobiDB-lite"/>
    </source>
</evidence>
<evidence type="ECO:0000256" key="5">
    <source>
        <dbReference type="RuleBase" id="RU000639"/>
    </source>
</evidence>
<evidence type="ECO:0000256" key="2">
    <source>
        <dbReference type="ARBA" id="ARBA00023016"/>
    </source>
</evidence>
<dbReference type="HAMAP" id="MF_01151">
    <property type="entry name" value="GrpE"/>
    <property type="match status" value="1"/>
</dbReference>
<dbReference type="AlphaFoldDB" id="A0A4R6AFE8"/>
<keyword evidence="9" id="KW-1185">Reference proteome</keyword>
<dbReference type="OrthoDB" id="9789811at2"/>
<comment type="caution">
    <text evidence="8">The sequence shown here is derived from an EMBL/GenBank/DDBJ whole genome shotgun (WGS) entry which is preliminary data.</text>
</comment>
<name>A0A4R6AFE8_9RHOB</name>
<dbReference type="CDD" id="cd00446">
    <property type="entry name" value="GrpE"/>
    <property type="match status" value="1"/>
</dbReference>
<evidence type="ECO:0000256" key="4">
    <source>
        <dbReference type="HAMAP-Rule" id="MF_01151"/>
    </source>
</evidence>
<dbReference type="Gene3D" id="2.30.22.10">
    <property type="entry name" value="Head domain of nucleotide exchange factor GrpE"/>
    <property type="match status" value="1"/>
</dbReference>
<dbReference type="PRINTS" id="PR00773">
    <property type="entry name" value="GRPEPROTEIN"/>
</dbReference>
<gene>
    <name evidence="4 8" type="primary">grpE</name>
    <name evidence="8" type="ORF">E2L08_07370</name>
</gene>
<evidence type="ECO:0000256" key="6">
    <source>
        <dbReference type="RuleBase" id="RU004478"/>
    </source>
</evidence>
<proteinExistence type="inferred from homology"/>